<dbReference type="Pfam" id="PF07963">
    <property type="entry name" value="N_methyl"/>
    <property type="match status" value="1"/>
</dbReference>
<dbReference type="RefSeq" id="WP_281363848.1">
    <property type="nucleotide sequence ID" value="NZ_BAAAPX010000001.1"/>
</dbReference>
<gene>
    <name evidence="7" type="ORF">BJ963_001985</name>
</gene>
<dbReference type="NCBIfam" id="TIGR02532">
    <property type="entry name" value="IV_pilin_GFxxxE"/>
    <property type="match status" value="1"/>
</dbReference>
<keyword evidence="4 6" id="KW-1133">Transmembrane helix</keyword>
<evidence type="ECO:0000256" key="5">
    <source>
        <dbReference type="ARBA" id="ARBA00023136"/>
    </source>
</evidence>
<dbReference type="PROSITE" id="PS00409">
    <property type="entry name" value="PROKAR_NTER_METHYL"/>
    <property type="match status" value="1"/>
</dbReference>
<dbReference type="Gene3D" id="3.30.700.10">
    <property type="entry name" value="Glycoprotein, Type 4 Pilin"/>
    <property type="match status" value="1"/>
</dbReference>
<evidence type="ECO:0000313" key="8">
    <source>
        <dbReference type="Proteomes" id="UP000589620"/>
    </source>
</evidence>
<dbReference type="GO" id="GO:0016020">
    <property type="term" value="C:membrane"/>
    <property type="evidence" value="ECO:0007669"/>
    <property type="project" value="UniProtKB-SubCell"/>
</dbReference>
<proteinExistence type="predicted"/>
<keyword evidence="3 6" id="KW-0812">Transmembrane</keyword>
<keyword evidence="2" id="KW-0488">Methylation</keyword>
<accession>A0A852SZ19</accession>
<sequence length="149" mass="15516">MYFRLMGKLNARRQGLLEEDEKGFTLIELLVVVIIIGILAAIAIPIYIGVQNNAKDASAKSDLANAKTAVVAYYTDKGSTATKPTFDSGSPTSLDTYGYTLSPGNSVPAFKSGSTPSPTSFCIQETSASGATAIFHIDQTNGAASGACP</sequence>
<dbReference type="EMBL" id="JACCBJ010000001">
    <property type="protein sequence ID" value="NYD74466.1"/>
    <property type="molecule type" value="Genomic_DNA"/>
</dbReference>
<name>A0A852SZ19_9MICO</name>
<evidence type="ECO:0000256" key="6">
    <source>
        <dbReference type="SAM" id="Phobius"/>
    </source>
</evidence>
<comment type="subcellular location">
    <subcellularLocation>
        <location evidence="1">Membrane</location>
        <topology evidence="1">Single-pass membrane protein</topology>
    </subcellularLocation>
</comment>
<evidence type="ECO:0000256" key="3">
    <source>
        <dbReference type="ARBA" id="ARBA00022692"/>
    </source>
</evidence>
<dbReference type="GO" id="GO:0015628">
    <property type="term" value="P:protein secretion by the type II secretion system"/>
    <property type="evidence" value="ECO:0007669"/>
    <property type="project" value="InterPro"/>
</dbReference>
<dbReference type="AlphaFoldDB" id="A0A852SZ19"/>
<protein>
    <submittedName>
        <fullName evidence="7">Prepilin-type N-terminal cleavage/methylation domain-containing protein</fullName>
    </submittedName>
</protein>
<dbReference type="InterPro" id="IPR000983">
    <property type="entry name" value="Bac_GSPG_pilin"/>
</dbReference>
<dbReference type="GO" id="GO:0015627">
    <property type="term" value="C:type II protein secretion system complex"/>
    <property type="evidence" value="ECO:0007669"/>
    <property type="project" value="InterPro"/>
</dbReference>
<dbReference type="PANTHER" id="PTHR30093">
    <property type="entry name" value="GENERAL SECRETION PATHWAY PROTEIN G"/>
    <property type="match status" value="1"/>
</dbReference>
<comment type="caution">
    <text evidence="7">The sequence shown here is derived from an EMBL/GenBank/DDBJ whole genome shotgun (WGS) entry which is preliminary data.</text>
</comment>
<feature type="transmembrane region" description="Helical" evidence="6">
    <location>
        <begin position="26"/>
        <end position="50"/>
    </location>
</feature>
<dbReference type="InterPro" id="IPR012902">
    <property type="entry name" value="N_methyl_site"/>
</dbReference>
<organism evidence="7 8">
    <name type="scientific">Leifsonia soli</name>
    <dbReference type="NCBI Taxonomy" id="582665"/>
    <lineage>
        <taxon>Bacteria</taxon>
        <taxon>Bacillati</taxon>
        <taxon>Actinomycetota</taxon>
        <taxon>Actinomycetes</taxon>
        <taxon>Micrococcales</taxon>
        <taxon>Microbacteriaceae</taxon>
        <taxon>Leifsonia</taxon>
    </lineage>
</organism>
<dbReference type="PANTHER" id="PTHR30093:SF44">
    <property type="entry name" value="TYPE II SECRETION SYSTEM CORE PROTEIN G"/>
    <property type="match status" value="1"/>
</dbReference>
<dbReference type="Proteomes" id="UP000589620">
    <property type="component" value="Unassembled WGS sequence"/>
</dbReference>
<keyword evidence="5 6" id="KW-0472">Membrane</keyword>
<dbReference type="SUPFAM" id="SSF54523">
    <property type="entry name" value="Pili subunits"/>
    <property type="match status" value="1"/>
</dbReference>
<keyword evidence="8" id="KW-1185">Reference proteome</keyword>
<evidence type="ECO:0000256" key="1">
    <source>
        <dbReference type="ARBA" id="ARBA00004167"/>
    </source>
</evidence>
<reference evidence="7 8" key="1">
    <citation type="submission" date="2020-07" db="EMBL/GenBank/DDBJ databases">
        <title>Sequencing the genomes of 1000 actinobacteria strains.</title>
        <authorList>
            <person name="Klenk H.-P."/>
        </authorList>
    </citation>
    <scope>NUCLEOTIDE SEQUENCE [LARGE SCALE GENOMIC DNA]</scope>
    <source>
        <strain evidence="7 8">DSM 23871</strain>
    </source>
</reference>
<dbReference type="PRINTS" id="PR00813">
    <property type="entry name" value="BCTERIALGSPG"/>
</dbReference>
<dbReference type="InterPro" id="IPR045584">
    <property type="entry name" value="Pilin-like"/>
</dbReference>
<evidence type="ECO:0000256" key="4">
    <source>
        <dbReference type="ARBA" id="ARBA00022989"/>
    </source>
</evidence>
<evidence type="ECO:0000256" key="2">
    <source>
        <dbReference type="ARBA" id="ARBA00022481"/>
    </source>
</evidence>
<evidence type="ECO:0000313" key="7">
    <source>
        <dbReference type="EMBL" id="NYD74466.1"/>
    </source>
</evidence>